<reference evidence="3 4" key="1">
    <citation type="journal article" date="2023" name="Nucleic Acids Res.">
        <title>The hologenome of Daphnia magna reveals possible DNA methylation and microbiome-mediated evolution of the host genome.</title>
        <authorList>
            <person name="Chaturvedi A."/>
            <person name="Li X."/>
            <person name="Dhandapani V."/>
            <person name="Marshall H."/>
            <person name="Kissane S."/>
            <person name="Cuenca-Cambronero M."/>
            <person name="Asole G."/>
            <person name="Calvet F."/>
            <person name="Ruiz-Romero M."/>
            <person name="Marangio P."/>
            <person name="Guigo R."/>
            <person name="Rago D."/>
            <person name="Mirbahai L."/>
            <person name="Eastwood N."/>
            <person name="Colbourne J.K."/>
            <person name="Zhou J."/>
            <person name="Mallon E."/>
            <person name="Orsini L."/>
        </authorList>
    </citation>
    <scope>NUCLEOTIDE SEQUENCE [LARGE SCALE GENOMIC DNA]</scope>
    <source>
        <strain evidence="3">LRV0_1</strain>
    </source>
</reference>
<protein>
    <recommendedName>
        <fullName evidence="2">C2H2-type domain-containing protein</fullName>
    </recommendedName>
</protein>
<comment type="caution">
    <text evidence="3">The sequence shown here is derived from an EMBL/GenBank/DDBJ whole genome shotgun (WGS) entry which is preliminary data.</text>
</comment>
<evidence type="ECO:0000313" key="4">
    <source>
        <dbReference type="Proteomes" id="UP001234178"/>
    </source>
</evidence>
<dbReference type="InterPro" id="IPR013087">
    <property type="entry name" value="Znf_C2H2_type"/>
</dbReference>
<dbReference type="PANTHER" id="PTHR33104">
    <property type="entry name" value="SI:DKEY-29D5.2"/>
    <property type="match status" value="1"/>
</dbReference>
<feature type="region of interest" description="Disordered" evidence="1">
    <location>
        <begin position="111"/>
        <end position="130"/>
    </location>
</feature>
<dbReference type="Pfam" id="PF18804">
    <property type="entry name" value="CxC3"/>
    <property type="match status" value="2"/>
</dbReference>
<feature type="compositionally biased region" description="Polar residues" evidence="1">
    <location>
        <begin position="28"/>
        <end position="37"/>
    </location>
</feature>
<gene>
    <name evidence="3" type="ORF">OUZ56_024118</name>
</gene>
<keyword evidence="4" id="KW-1185">Reference proteome</keyword>
<dbReference type="InterPro" id="IPR040564">
    <property type="entry name" value="CxC3-like"/>
</dbReference>
<name>A0ABR0B0I1_9CRUS</name>
<organism evidence="3 4">
    <name type="scientific">Daphnia magna</name>
    <dbReference type="NCBI Taxonomy" id="35525"/>
    <lineage>
        <taxon>Eukaryota</taxon>
        <taxon>Metazoa</taxon>
        <taxon>Ecdysozoa</taxon>
        <taxon>Arthropoda</taxon>
        <taxon>Crustacea</taxon>
        <taxon>Branchiopoda</taxon>
        <taxon>Diplostraca</taxon>
        <taxon>Cladocera</taxon>
        <taxon>Anomopoda</taxon>
        <taxon>Daphniidae</taxon>
        <taxon>Daphnia</taxon>
    </lineage>
</organism>
<feature type="compositionally biased region" description="Basic and acidic residues" evidence="1">
    <location>
        <begin position="120"/>
        <end position="130"/>
    </location>
</feature>
<evidence type="ECO:0000313" key="3">
    <source>
        <dbReference type="EMBL" id="KAK4030779.1"/>
    </source>
</evidence>
<dbReference type="Proteomes" id="UP001234178">
    <property type="component" value="Unassembled WGS sequence"/>
</dbReference>
<proteinExistence type="predicted"/>
<dbReference type="PROSITE" id="PS00028">
    <property type="entry name" value="ZINC_FINGER_C2H2_1"/>
    <property type="match status" value="1"/>
</dbReference>
<dbReference type="PANTHER" id="PTHR33104:SF2">
    <property type="entry name" value="CXC3 LIKE CYSTEINE CLUSTER DOMAIN-CONTAINING PROTEIN"/>
    <property type="match status" value="1"/>
</dbReference>
<feature type="domain" description="C2H2-type" evidence="2">
    <location>
        <begin position="174"/>
        <end position="196"/>
    </location>
</feature>
<sequence length="554" mass="62993">MKGLVNKNPVEESETDLLPHNGNELEQHSSTSAYDTMSTADSCTSTVLLSCLASQPEHEPQSEIDHHLSTSFYYTMYYQNSCTNTLLSSCLEQMEMATSIHIEALQGEIVTEQQPSSKKKKDEAAEGEKAQNLWKEKQEDVYKAFVTSHASSAHGRMCSSDGCLNSLFDHHMRCDDCKRHFCHSCDKSIHFRLPFHKRIWLNTESSKRFQYQYLFLQLSKSVNRLLFRMLLETTFVSSLLRMLNNLITNSQEALFRCNSCECTFDATLDDCILSGFWPPMPDKFTFLCCSQLLTLGHHLKLLTPGTSEQKFLETNSAMLVEGSRGETFVCDTCNSLTKATIDDYVFSGFFPASLSETVTYLFSEEALLLCLHLSHKCPGSSKNMYAHTLEEVSKEYERTGPINIPLFTTAEREWETCRHYIDQEVFKRNKIDCPSCGTKPLMRSSDAIIKLRRLASAGKARKQENERVMDDVESRFENLVIKSDVEVESFRQRIYNKVQTSKKKNMCGGSAFKAAREDSNENKKYDKTGLVVSSCKHCIVPVGHFLLKVVSTMS</sequence>
<evidence type="ECO:0000259" key="2">
    <source>
        <dbReference type="PROSITE" id="PS00028"/>
    </source>
</evidence>
<dbReference type="EMBL" id="JAOYFB010000039">
    <property type="protein sequence ID" value="KAK4030779.1"/>
    <property type="molecule type" value="Genomic_DNA"/>
</dbReference>
<evidence type="ECO:0000256" key="1">
    <source>
        <dbReference type="SAM" id="MobiDB-lite"/>
    </source>
</evidence>
<accession>A0ABR0B0I1</accession>
<feature type="region of interest" description="Disordered" evidence="1">
    <location>
        <begin position="1"/>
        <end position="37"/>
    </location>
</feature>